<dbReference type="GO" id="GO:0001080">
    <property type="term" value="P:nitrogen catabolite activation of transcription from RNA polymerase II promoter"/>
    <property type="evidence" value="ECO:0007669"/>
    <property type="project" value="TreeGrafter"/>
</dbReference>
<evidence type="ECO:0000256" key="3">
    <source>
        <dbReference type="ARBA" id="ARBA00023163"/>
    </source>
</evidence>
<reference evidence="6 7" key="1">
    <citation type="submission" date="2015-05" db="EMBL/GenBank/DDBJ databases">
        <title>Distinctive expansion of gene families associated with plant cell wall degradation and secondary metabolism in the genomes of grapevine trunk pathogens.</title>
        <authorList>
            <person name="Lawrence D.P."/>
            <person name="Travadon R."/>
            <person name="Rolshausen P.E."/>
            <person name="Baumgartner K."/>
        </authorList>
    </citation>
    <scope>NUCLEOTIDE SEQUENCE [LARGE SCALE GENOMIC DNA]</scope>
    <source>
        <strain evidence="6">UCRPC4</strain>
    </source>
</reference>
<evidence type="ECO:0000259" key="5">
    <source>
        <dbReference type="PROSITE" id="PS50217"/>
    </source>
</evidence>
<dbReference type="OrthoDB" id="5419235at2759"/>
<feature type="compositionally biased region" description="Basic residues" evidence="4">
    <location>
        <begin position="198"/>
        <end position="212"/>
    </location>
</feature>
<name>A0A0G2GWR8_PHACM</name>
<dbReference type="Gene3D" id="3.30.160.60">
    <property type="entry name" value="Classic Zinc Finger"/>
    <property type="match status" value="1"/>
</dbReference>
<dbReference type="PROSITE" id="PS00036">
    <property type="entry name" value="BZIP_BASIC"/>
    <property type="match status" value="1"/>
</dbReference>
<dbReference type="InterPro" id="IPR050946">
    <property type="entry name" value="AP-1_TF_bZIP"/>
</dbReference>
<feature type="region of interest" description="Disordered" evidence="4">
    <location>
        <begin position="95"/>
        <end position="219"/>
    </location>
</feature>
<organism evidence="6 7">
    <name type="scientific">Phaeomoniella chlamydospora</name>
    <name type="common">Phaeoacremonium chlamydosporum</name>
    <dbReference type="NCBI Taxonomy" id="158046"/>
    <lineage>
        <taxon>Eukaryota</taxon>
        <taxon>Fungi</taxon>
        <taxon>Dikarya</taxon>
        <taxon>Ascomycota</taxon>
        <taxon>Pezizomycotina</taxon>
        <taxon>Eurotiomycetes</taxon>
        <taxon>Chaetothyriomycetidae</taxon>
        <taxon>Phaeomoniellales</taxon>
        <taxon>Phaeomoniellaceae</taxon>
        <taxon>Phaeomoniella</taxon>
    </lineage>
</organism>
<feature type="domain" description="BZIP" evidence="5">
    <location>
        <begin position="193"/>
        <end position="244"/>
    </location>
</feature>
<reference evidence="6 7" key="2">
    <citation type="submission" date="2015-05" db="EMBL/GenBank/DDBJ databases">
        <authorList>
            <person name="Morales-Cruz A."/>
            <person name="Amrine K.C."/>
            <person name="Cantu D."/>
        </authorList>
    </citation>
    <scope>NUCLEOTIDE SEQUENCE [LARGE SCALE GENOMIC DNA]</scope>
    <source>
        <strain evidence="6">UCRPC4</strain>
    </source>
</reference>
<dbReference type="CDD" id="cd12193">
    <property type="entry name" value="bZIP_GCN4"/>
    <property type="match status" value="1"/>
</dbReference>
<dbReference type="PANTHER" id="PTHR11462">
    <property type="entry name" value="JUN TRANSCRIPTION FACTOR-RELATED"/>
    <property type="match status" value="1"/>
</dbReference>
<dbReference type="Pfam" id="PF07716">
    <property type="entry name" value="bZIP_2"/>
    <property type="match status" value="1"/>
</dbReference>
<dbReference type="GO" id="GO:0000978">
    <property type="term" value="F:RNA polymerase II cis-regulatory region sequence-specific DNA binding"/>
    <property type="evidence" value="ECO:0007669"/>
    <property type="project" value="TreeGrafter"/>
</dbReference>
<keyword evidence="3" id="KW-0804">Transcription</keyword>
<dbReference type="PANTHER" id="PTHR11462:SF35">
    <property type="entry name" value="TRANSCRIPTION FACTOR JRA"/>
    <property type="match status" value="1"/>
</dbReference>
<dbReference type="AlphaFoldDB" id="A0A0G2GWR8"/>
<keyword evidence="2" id="KW-0238">DNA-binding</keyword>
<dbReference type="EMBL" id="LCWF01000022">
    <property type="protein sequence ID" value="KKY27658.1"/>
    <property type="molecule type" value="Genomic_DNA"/>
</dbReference>
<sequence length="259" mass="27864">MEVFDQTFFSQGDDVSVSPDNFMISSSKEALAWTAVNQPSGASPTGTVSPTDLALEPSMTMSAPSSTAFPNLNTPGSHVLDSPYWGYNNGGSSSLDTSPLHPDGQLDASLDTSDWTGPLFPDPISDPFAEPLPSTEVVSTHSADSSSPMVRQKSGGSPGRPIGSGRKASDVAGISKANKSRKPLPDIVIDDNDDREVAKRKKNTAAARKSRERKLERFQDQEQEIARLAALNDDQKIKIERMQRYIIAMGGNPHDADFL</sequence>
<accession>A0A0G2GWR8</accession>
<dbReference type="PROSITE" id="PS50217">
    <property type="entry name" value="BZIP"/>
    <property type="match status" value="1"/>
</dbReference>
<evidence type="ECO:0000313" key="6">
    <source>
        <dbReference type="EMBL" id="KKY27658.1"/>
    </source>
</evidence>
<evidence type="ECO:0000313" key="7">
    <source>
        <dbReference type="Proteomes" id="UP000053317"/>
    </source>
</evidence>
<feature type="compositionally biased region" description="Polar residues" evidence="4">
    <location>
        <begin position="136"/>
        <end position="149"/>
    </location>
</feature>
<dbReference type="InterPro" id="IPR004827">
    <property type="entry name" value="bZIP"/>
</dbReference>
<proteinExistence type="predicted"/>
<dbReference type="SMART" id="SM00338">
    <property type="entry name" value="BRLZ"/>
    <property type="match status" value="1"/>
</dbReference>
<protein>
    <submittedName>
        <fullName evidence="6">Putative bzip transcription factor</fullName>
    </submittedName>
</protein>
<keyword evidence="1" id="KW-0805">Transcription regulation</keyword>
<comment type="caution">
    <text evidence="6">The sequence shown here is derived from an EMBL/GenBank/DDBJ whole genome shotgun (WGS) entry which is preliminary data.</text>
</comment>
<feature type="compositionally biased region" description="Polar residues" evidence="4">
    <location>
        <begin position="59"/>
        <end position="74"/>
    </location>
</feature>
<dbReference type="GO" id="GO:1903833">
    <property type="term" value="P:positive regulation of cellular response to amino acid starvation"/>
    <property type="evidence" value="ECO:0007669"/>
    <property type="project" value="TreeGrafter"/>
</dbReference>
<evidence type="ECO:0000256" key="4">
    <source>
        <dbReference type="SAM" id="MobiDB-lite"/>
    </source>
</evidence>
<evidence type="ECO:0000256" key="2">
    <source>
        <dbReference type="ARBA" id="ARBA00023125"/>
    </source>
</evidence>
<dbReference type="Proteomes" id="UP000053317">
    <property type="component" value="Unassembled WGS sequence"/>
</dbReference>
<dbReference type="GO" id="GO:0005667">
    <property type="term" value="C:transcription regulator complex"/>
    <property type="evidence" value="ECO:0007669"/>
    <property type="project" value="TreeGrafter"/>
</dbReference>
<evidence type="ECO:0000256" key="1">
    <source>
        <dbReference type="ARBA" id="ARBA00023015"/>
    </source>
</evidence>
<dbReference type="GO" id="GO:0000981">
    <property type="term" value="F:DNA-binding transcription factor activity, RNA polymerase II-specific"/>
    <property type="evidence" value="ECO:0007669"/>
    <property type="project" value="TreeGrafter"/>
</dbReference>
<feature type="compositionally biased region" description="Polar residues" evidence="4">
    <location>
        <begin position="37"/>
        <end position="50"/>
    </location>
</feature>
<gene>
    <name evidence="6" type="ORF">UCRPC4_g00891</name>
</gene>
<keyword evidence="7" id="KW-1185">Reference proteome</keyword>
<feature type="region of interest" description="Disordered" evidence="4">
    <location>
        <begin position="37"/>
        <end position="74"/>
    </location>
</feature>
<dbReference type="InterPro" id="IPR046347">
    <property type="entry name" value="bZIP_sf"/>
</dbReference>
<dbReference type="SUPFAM" id="SSF57959">
    <property type="entry name" value="Leucine zipper domain"/>
    <property type="match status" value="1"/>
</dbReference>